<accession>A0ABN1TRZ3</accession>
<sequence length="397" mass="40342">MSTSAPSPARRWSILIAGTVAQTTSAFTIHGAPFLIPALRHEGMSLTTAASVAAAPILGVMVALILWGLLTDRRGERFVLIAGLATTALAGAAAVAARALAPQVPIALAAALFVAGACAASTAAASGRVAVGWFPPDQRGLAMGIRQTSQPLGVGLAAISLAVTAQHWGVAWALTVPAIASLVALALVVAVVIDPPRTAAAAHDAVNPYRGDSYLSRVHQVAVLLVVPQFLVWTFALVWLVEERGWSPGAAGTLVAVTQVAGAITRIAAGHLSDRVGSRMLPTRWIAIAGVTILLLLGVTTGLDRSVAVIVLLLASMVTVADNGLAFAAVAERAGPYWSGRSMGLHNTAQFLAASAVPPAAGVAITHLGFATVFAASAAFPALALALVPVRGERPLT</sequence>
<feature type="transmembrane region" description="Helical" evidence="5">
    <location>
        <begin position="285"/>
        <end position="303"/>
    </location>
</feature>
<name>A0ABN1TRZ3_9ACTN</name>
<evidence type="ECO:0000313" key="7">
    <source>
        <dbReference type="EMBL" id="GAA1099892.1"/>
    </source>
</evidence>
<dbReference type="Gene3D" id="1.20.1250.20">
    <property type="entry name" value="MFS general substrate transporter like domains"/>
    <property type="match status" value="2"/>
</dbReference>
<comment type="subcellular location">
    <subcellularLocation>
        <location evidence="1">Cell membrane</location>
        <topology evidence="1">Multi-pass membrane protein</topology>
    </subcellularLocation>
</comment>
<dbReference type="PANTHER" id="PTHR23527">
    <property type="entry name" value="BLL3282 PROTEIN"/>
    <property type="match status" value="1"/>
</dbReference>
<keyword evidence="2 5" id="KW-0812">Transmembrane</keyword>
<comment type="caution">
    <text evidence="7">The sequence shown here is derived from an EMBL/GenBank/DDBJ whole genome shotgun (WGS) entry which is preliminary data.</text>
</comment>
<feature type="transmembrane region" description="Helical" evidence="5">
    <location>
        <begin position="78"/>
        <end position="100"/>
    </location>
</feature>
<dbReference type="Pfam" id="PF07690">
    <property type="entry name" value="MFS_1"/>
    <property type="match status" value="1"/>
</dbReference>
<protein>
    <submittedName>
        <fullName evidence="7">MFS transporter</fullName>
    </submittedName>
</protein>
<feature type="transmembrane region" description="Helical" evidence="5">
    <location>
        <begin position="309"/>
        <end position="331"/>
    </location>
</feature>
<organism evidence="7 8">
    <name type="scientific">Nocardioides dubius</name>
    <dbReference type="NCBI Taxonomy" id="317019"/>
    <lineage>
        <taxon>Bacteria</taxon>
        <taxon>Bacillati</taxon>
        <taxon>Actinomycetota</taxon>
        <taxon>Actinomycetes</taxon>
        <taxon>Propionibacteriales</taxon>
        <taxon>Nocardioidaceae</taxon>
        <taxon>Nocardioides</taxon>
    </lineage>
</organism>
<evidence type="ECO:0000256" key="3">
    <source>
        <dbReference type="ARBA" id="ARBA00022989"/>
    </source>
</evidence>
<feature type="transmembrane region" description="Helical" evidence="5">
    <location>
        <begin position="221"/>
        <end position="240"/>
    </location>
</feature>
<proteinExistence type="predicted"/>
<feature type="transmembrane region" description="Helical" evidence="5">
    <location>
        <begin position="367"/>
        <end position="388"/>
    </location>
</feature>
<dbReference type="InterPro" id="IPR036259">
    <property type="entry name" value="MFS_trans_sf"/>
</dbReference>
<dbReference type="Proteomes" id="UP001501581">
    <property type="component" value="Unassembled WGS sequence"/>
</dbReference>
<feature type="transmembrane region" description="Helical" evidence="5">
    <location>
        <begin position="12"/>
        <end position="36"/>
    </location>
</feature>
<keyword evidence="4 5" id="KW-0472">Membrane</keyword>
<feature type="transmembrane region" description="Helical" evidence="5">
    <location>
        <begin position="48"/>
        <end position="71"/>
    </location>
</feature>
<reference evidence="7 8" key="1">
    <citation type="journal article" date="2019" name="Int. J. Syst. Evol. Microbiol.">
        <title>The Global Catalogue of Microorganisms (GCM) 10K type strain sequencing project: providing services to taxonomists for standard genome sequencing and annotation.</title>
        <authorList>
            <consortium name="The Broad Institute Genomics Platform"/>
            <consortium name="The Broad Institute Genome Sequencing Center for Infectious Disease"/>
            <person name="Wu L."/>
            <person name="Ma J."/>
        </authorList>
    </citation>
    <scope>NUCLEOTIDE SEQUENCE [LARGE SCALE GENOMIC DNA]</scope>
    <source>
        <strain evidence="7 8">JCM 13008</strain>
    </source>
</reference>
<dbReference type="EMBL" id="BAAALG010000006">
    <property type="protein sequence ID" value="GAA1099892.1"/>
    <property type="molecule type" value="Genomic_DNA"/>
</dbReference>
<evidence type="ECO:0000259" key="6">
    <source>
        <dbReference type="PROSITE" id="PS50850"/>
    </source>
</evidence>
<evidence type="ECO:0000256" key="5">
    <source>
        <dbReference type="SAM" id="Phobius"/>
    </source>
</evidence>
<feature type="transmembrane region" description="Helical" evidence="5">
    <location>
        <begin position="106"/>
        <end position="131"/>
    </location>
</feature>
<dbReference type="InterPro" id="IPR011701">
    <property type="entry name" value="MFS"/>
</dbReference>
<feature type="transmembrane region" description="Helical" evidence="5">
    <location>
        <begin position="174"/>
        <end position="193"/>
    </location>
</feature>
<dbReference type="RefSeq" id="WP_343993344.1">
    <property type="nucleotide sequence ID" value="NZ_BAAALG010000006.1"/>
</dbReference>
<gene>
    <name evidence="7" type="ORF">GCM10009668_17110</name>
</gene>
<dbReference type="SUPFAM" id="SSF103473">
    <property type="entry name" value="MFS general substrate transporter"/>
    <property type="match status" value="1"/>
</dbReference>
<keyword evidence="8" id="KW-1185">Reference proteome</keyword>
<dbReference type="InterPro" id="IPR020846">
    <property type="entry name" value="MFS_dom"/>
</dbReference>
<evidence type="ECO:0000256" key="4">
    <source>
        <dbReference type="ARBA" id="ARBA00023136"/>
    </source>
</evidence>
<evidence type="ECO:0000256" key="2">
    <source>
        <dbReference type="ARBA" id="ARBA00022692"/>
    </source>
</evidence>
<evidence type="ECO:0000313" key="8">
    <source>
        <dbReference type="Proteomes" id="UP001501581"/>
    </source>
</evidence>
<feature type="domain" description="Major facilitator superfamily (MFS) profile" evidence="6">
    <location>
        <begin position="14"/>
        <end position="396"/>
    </location>
</feature>
<dbReference type="PANTHER" id="PTHR23527:SF1">
    <property type="entry name" value="BLL3282 PROTEIN"/>
    <property type="match status" value="1"/>
</dbReference>
<dbReference type="InterPro" id="IPR052952">
    <property type="entry name" value="MFS-Transporter"/>
</dbReference>
<evidence type="ECO:0000256" key="1">
    <source>
        <dbReference type="ARBA" id="ARBA00004651"/>
    </source>
</evidence>
<dbReference type="PROSITE" id="PS50850">
    <property type="entry name" value="MFS"/>
    <property type="match status" value="1"/>
</dbReference>
<keyword evidence="3 5" id="KW-1133">Transmembrane helix</keyword>
<feature type="transmembrane region" description="Helical" evidence="5">
    <location>
        <begin position="246"/>
        <end position="264"/>
    </location>
</feature>